<proteinExistence type="predicted"/>
<organism evidence="4 5">
    <name type="scientific">Chelativorans intermedius</name>
    <dbReference type="NCBI Taxonomy" id="515947"/>
    <lineage>
        <taxon>Bacteria</taxon>
        <taxon>Pseudomonadati</taxon>
        <taxon>Pseudomonadota</taxon>
        <taxon>Alphaproteobacteria</taxon>
        <taxon>Hyphomicrobiales</taxon>
        <taxon>Phyllobacteriaceae</taxon>
        <taxon>Chelativorans</taxon>
    </lineage>
</organism>
<dbReference type="InterPro" id="IPR048017">
    <property type="entry name" value="Y4cF-like"/>
</dbReference>
<dbReference type="Pfam" id="PF11972">
    <property type="entry name" value="HTH_13"/>
    <property type="match status" value="1"/>
</dbReference>
<gene>
    <name evidence="4" type="ORF">ACFFJ2_00780</name>
</gene>
<evidence type="ECO:0000313" key="5">
    <source>
        <dbReference type="Proteomes" id="UP001589755"/>
    </source>
</evidence>
<dbReference type="EMBL" id="JBHLXD010000001">
    <property type="protein sequence ID" value="MFC0206931.1"/>
    <property type="molecule type" value="Genomic_DNA"/>
</dbReference>
<dbReference type="InterPro" id="IPR011670">
    <property type="entry name" value="DUF1612"/>
</dbReference>
<feature type="region of interest" description="Disordered" evidence="1">
    <location>
        <begin position="121"/>
        <end position="144"/>
    </location>
</feature>
<feature type="domain" description="HTH DNA binding" evidence="3">
    <location>
        <begin position="338"/>
        <end position="391"/>
    </location>
</feature>
<dbReference type="InterPro" id="IPR021068">
    <property type="entry name" value="HTH_DNA-bd"/>
</dbReference>
<evidence type="ECO:0000259" key="3">
    <source>
        <dbReference type="Pfam" id="PF11972"/>
    </source>
</evidence>
<keyword evidence="5" id="KW-1185">Reference proteome</keyword>
<dbReference type="RefSeq" id="WP_261518895.1">
    <property type="nucleotide sequence ID" value="NZ_JAODNW010000002.1"/>
</dbReference>
<evidence type="ECO:0000259" key="2">
    <source>
        <dbReference type="Pfam" id="PF07756"/>
    </source>
</evidence>
<evidence type="ECO:0000256" key="1">
    <source>
        <dbReference type="SAM" id="MobiDB-lite"/>
    </source>
</evidence>
<dbReference type="Proteomes" id="UP001589755">
    <property type="component" value="Unassembled WGS sequence"/>
</dbReference>
<evidence type="ECO:0000313" key="4">
    <source>
        <dbReference type="EMBL" id="MFC0206931.1"/>
    </source>
</evidence>
<sequence>MERDSLDLPGRDLLAPLARAEDRLARLDERVARSPRGQGFVERQHFSEAAAALWLAGELVHLEDLVLHDGRMDVRPPTHELTRAHDVLRARRRIAAQRPDWALSPAGLGALVAREGDDAARPILPVETPGPASAADDPQQAGEEEALAEEFAEIDAVLARAGRTLAKKGRVAHGDLDAPWPLPAQEPASRLPETGEAALGALIHDEDRDETALLGEWLARLRHIEGEALPPLLAAFLAWEAWERIAPLERQHWLGLLLVAAFLRSQGKTSAHLAGLACGLREVARARRQSRERATRCLAFLEAVDMGARAGLAEIDRLELAGHRMERRLRAKRRHSRLPRLAEMVLSRPVVSAALVAGELGITQRAALNLIGELGLRELTGRGRYRAWGIV</sequence>
<feature type="domain" description="DUF1612" evidence="2">
    <location>
        <begin position="202"/>
        <end position="329"/>
    </location>
</feature>
<reference evidence="4 5" key="1">
    <citation type="submission" date="2024-09" db="EMBL/GenBank/DDBJ databases">
        <authorList>
            <person name="Sun Q."/>
            <person name="Mori K."/>
        </authorList>
    </citation>
    <scope>NUCLEOTIDE SEQUENCE [LARGE SCALE GENOMIC DNA]</scope>
    <source>
        <strain evidence="4 5">CCM 8543</strain>
    </source>
</reference>
<protein>
    <submittedName>
        <fullName evidence="4">RHE_PE00001 family protein</fullName>
    </submittedName>
</protein>
<dbReference type="Pfam" id="PF07756">
    <property type="entry name" value="DUF1612"/>
    <property type="match status" value="1"/>
</dbReference>
<accession>A0ABV6D2T7</accession>
<name>A0ABV6D2T7_9HYPH</name>
<dbReference type="NCBIfam" id="NF040876">
    <property type="entry name" value="RHE_PE00001_fam"/>
    <property type="match status" value="1"/>
</dbReference>
<comment type="caution">
    <text evidence="4">The sequence shown here is derived from an EMBL/GenBank/DDBJ whole genome shotgun (WGS) entry which is preliminary data.</text>
</comment>